<dbReference type="RefSeq" id="XP_056512859.1">
    <property type="nucleotide sequence ID" value="XM_056654832.1"/>
</dbReference>
<keyword evidence="3" id="KW-1185">Reference proteome</keyword>
<organism evidence="2 3">
    <name type="scientific">Penicillium alfredii</name>
    <dbReference type="NCBI Taxonomy" id="1506179"/>
    <lineage>
        <taxon>Eukaryota</taxon>
        <taxon>Fungi</taxon>
        <taxon>Dikarya</taxon>
        <taxon>Ascomycota</taxon>
        <taxon>Pezizomycotina</taxon>
        <taxon>Eurotiomycetes</taxon>
        <taxon>Eurotiomycetidae</taxon>
        <taxon>Eurotiales</taxon>
        <taxon>Aspergillaceae</taxon>
        <taxon>Penicillium</taxon>
    </lineage>
</organism>
<accession>A0A9W9KDR7</accession>
<dbReference type="AlphaFoldDB" id="A0A9W9KDR7"/>
<proteinExistence type="predicted"/>
<feature type="region of interest" description="Disordered" evidence="1">
    <location>
        <begin position="204"/>
        <end position="357"/>
    </location>
</feature>
<comment type="caution">
    <text evidence="2">The sequence shown here is derived from an EMBL/GenBank/DDBJ whole genome shotgun (WGS) entry which is preliminary data.</text>
</comment>
<reference evidence="2" key="2">
    <citation type="journal article" date="2023" name="IMA Fungus">
        <title>Comparative genomic study of the Penicillium genus elucidates a diverse pangenome and 15 lateral gene transfer events.</title>
        <authorList>
            <person name="Petersen C."/>
            <person name="Sorensen T."/>
            <person name="Nielsen M.R."/>
            <person name="Sondergaard T.E."/>
            <person name="Sorensen J.L."/>
            <person name="Fitzpatrick D.A."/>
            <person name="Frisvad J.C."/>
            <person name="Nielsen K.L."/>
        </authorList>
    </citation>
    <scope>NUCLEOTIDE SEQUENCE</scope>
    <source>
        <strain evidence="2">IBT 34128</strain>
    </source>
</reference>
<reference evidence="2" key="1">
    <citation type="submission" date="2022-11" db="EMBL/GenBank/DDBJ databases">
        <authorList>
            <person name="Petersen C."/>
        </authorList>
    </citation>
    <scope>NUCLEOTIDE SEQUENCE</scope>
    <source>
        <strain evidence="2">IBT 34128</strain>
    </source>
</reference>
<feature type="compositionally biased region" description="Basic and acidic residues" evidence="1">
    <location>
        <begin position="338"/>
        <end position="349"/>
    </location>
</feature>
<name>A0A9W9KDR7_9EURO</name>
<sequence>MPRTLPWLLDQTGAGRVKQESAPRKRVKTEPIPDRDLTTKKLPSSPEKQDFFRSYHDDVWVMVEDEFYAVAQTFTQHLHYAEYVRRKKEAKAQSAMGIEEPDRPTDGRTAMPKQLQHKKNAEALATRQKAGLDLLLEGQTDEKDDTEEDDTWAGTHLHDLMTSPRKTRSLVGARALRSSTRAAAGFGQAPASNCSQVPGISRVDSVASTRSKQPDAQVLDLDQETASEDDDLELQSSTVAAPRTREMESNASSASNTPIPYKKDPRQSTSSRLALAKEKEKPASARNSQKPSDGFKSRMEILFDELDELPAPSAQDTSISDKEKELPSVGGMPQVESGEDKLEPSKSRYTEVPTFLV</sequence>
<evidence type="ECO:0000313" key="2">
    <source>
        <dbReference type="EMBL" id="KAJ5102028.1"/>
    </source>
</evidence>
<feature type="compositionally biased region" description="Basic and acidic residues" evidence="1">
    <location>
        <begin position="17"/>
        <end position="39"/>
    </location>
</feature>
<feature type="compositionally biased region" description="Polar residues" evidence="1">
    <location>
        <begin position="249"/>
        <end position="258"/>
    </location>
</feature>
<evidence type="ECO:0000313" key="3">
    <source>
        <dbReference type="Proteomes" id="UP001141434"/>
    </source>
</evidence>
<feature type="region of interest" description="Disordered" evidence="1">
    <location>
        <begin position="137"/>
        <end position="170"/>
    </location>
</feature>
<dbReference type="OrthoDB" id="5374569at2759"/>
<protein>
    <submittedName>
        <fullName evidence="2">Transcription initiation factor IIA gamma subunit</fullName>
    </submittedName>
</protein>
<gene>
    <name evidence="2" type="ORF">NUU61_004250</name>
</gene>
<evidence type="ECO:0000256" key="1">
    <source>
        <dbReference type="SAM" id="MobiDB-lite"/>
    </source>
</evidence>
<feature type="region of interest" description="Disordered" evidence="1">
    <location>
        <begin position="1"/>
        <end position="47"/>
    </location>
</feature>
<dbReference type="EMBL" id="JAPMSZ010000005">
    <property type="protein sequence ID" value="KAJ5102028.1"/>
    <property type="molecule type" value="Genomic_DNA"/>
</dbReference>
<dbReference type="Proteomes" id="UP001141434">
    <property type="component" value="Unassembled WGS sequence"/>
</dbReference>
<feature type="compositionally biased region" description="Acidic residues" evidence="1">
    <location>
        <begin position="142"/>
        <end position="151"/>
    </location>
</feature>
<dbReference type="GeneID" id="81394000"/>
<feature type="compositionally biased region" description="Acidic residues" evidence="1">
    <location>
        <begin position="221"/>
        <end position="233"/>
    </location>
</feature>